<dbReference type="GO" id="GO:0016646">
    <property type="term" value="F:oxidoreductase activity, acting on the CH-NH group of donors, NAD or NADP as acceptor"/>
    <property type="evidence" value="ECO:0007669"/>
    <property type="project" value="UniProtKB-ARBA"/>
</dbReference>
<sequence length="126" mass="13700">MPHRDRPHTDDTTPTTSVTGASCLHRSGRPARRPLRRPYPRRGARPPCPALRAQRHGPLRGHRMDPAVHGLPLLSGVPAWLTARMVLRQQVGDHLHVVGQIEAGGGHAQGRALVHHDGAFATATEL</sequence>
<dbReference type="Gene3D" id="2.30.110.10">
    <property type="entry name" value="Electron Transport, Fmn-binding Protein, Chain A"/>
    <property type="match status" value="1"/>
</dbReference>
<dbReference type="Proteomes" id="UP000253868">
    <property type="component" value="Chromosome"/>
</dbReference>
<dbReference type="PROSITE" id="PS51257">
    <property type="entry name" value="PROKAR_LIPOPROTEIN"/>
    <property type="match status" value="1"/>
</dbReference>
<dbReference type="SUPFAM" id="SSF50475">
    <property type="entry name" value="FMN-binding split barrel"/>
    <property type="match status" value="1"/>
</dbReference>
<dbReference type="KEGG" id="spad:DVK44_36115"/>
<dbReference type="OrthoDB" id="8901155at2"/>
<feature type="domain" description="Flavin reductase like" evidence="2">
    <location>
        <begin position="60"/>
        <end position="122"/>
    </location>
</feature>
<keyword evidence="4" id="KW-1185">Reference proteome</keyword>
<dbReference type="InterPro" id="IPR012349">
    <property type="entry name" value="Split_barrel_FMN-bd"/>
</dbReference>
<organism evidence="3 4">
    <name type="scientific">Streptomyces paludis</name>
    <dbReference type="NCBI Taxonomy" id="2282738"/>
    <lineage>
        <taxon>Bacteria</taxon>
        <taxon>Bacillati</taxon>
        <taxon>Actinomycetota</taxon>
        <taxon>Actinomycetes</taxon>
        <taxon>Kitasatosporales</taxon>
        <taxon>Streptomycetaceae</taxon>
        <taxon>Streptomyces</taxon>
    </lineage>
</organism>
<reference evidence="4" key="1">
    <citation type="submission" date="2018-07" db="EMBL/GenBank/DDBJ databases">
        <authorList>
            <person name="Zhao J."/>
        </authorList>
    </citation>
    <scope>NUCLEOTIDE SEQUENCE [LARGE SCALE GENOMIC DNA]</scope>
    <source>
        <strain evidence="4">GSSD-12</strain>
    </source>
</reference>
<name>A0A345HZV0_9ACTN</name>
<gene>
    <name evidence="3" type="ORF">DVK44_36115</name>
</gene>
<dbReference type="GO" id="GO:0010181">
    <property type="term" value="F:FMN binding"/>
    <property type="evidence" value="ECO:0007669"/>
    <property type="project" value="InterPro"/>
</dbReference>
<dbReference type="Pfam" id="PF01613">
    <property type="entry name" value="Flavin_Reduct"/>
    <property type="match status" value="1"/>
</dbReference>
<feature type="region of interest" description="Disordered" evidence="1">
    <location>
        <begin position="1"/>
        <end position="64"/>
    </location>
</feature>
<dbReference type="InterPro" id="IPR002563">
    <property type="entry name" value="Flavin_Rdtase-like_dom"/>
</dbReference>
<proteinExistence type="predicted"/>
<dbReference type="AlphaFoldDB" id="A0A345HZV0"/>
<evidence type="ECO:0000313" key="4">
    <source>
        <dbReference type="Proteomes" id="UP000253868"/>
    </source>
</evidence>
<feature type="compositionally biased region" description="Basic residues" evidence="1">
    <location>
        <begin position="26"/>
        <end position="44"/>
    </location>
</feature>
<dbReference type="EMBL" id="CP031194">
    <property type="protein sequence ID" value="AXG82224.1"/>
    <property type="molecule type" value="Genomic_DNA"/>
</dbReference>
<evidence type="ECO:0000256" key="1">
    <source>
        <dbReference type="SAM" id="MobiDB-lite"/>
    </source>
</evidence>
<evidence type="ECO:0000313" key="3">
    <source>
        <dbReference type="EMBL" id="AXG82224.1"/>
    </source>
</evidence>
<evidence type="ECO:0000259" key="2">
    <source>
        <dbReference type="Pfam" id="PF01613"/>
    </source>
</evidence>
<protein>
    <submittedName>
        <fullName evidence="3">Flavin reductase</fullName>
    </submittedName>
</protein>
<accession>A0A345HZV0</accession>